<dbReference type="InterPro" id="IPR037401">
    <property type="entry name" value="SnoaL-like"/>
</dbReference>
<dbReference type="InterPro" id="IPR032710">
    <property type="entry name" value="NTF2-like_dom_sf"/>
</dbReference>
<keyword evidence="3" id="KW-1185">Reference proteome</keyword>
<sequence length="146" mass="16416">MTESTAQSEPRTKTETETVVEQLEQLEQYVRFWNAGTEREQRRLAATALADGVEYRAEIGVLSGAQALMDFRNQFVAHVGTAALRLRERPQVHHRRARLQWEILTGDGVSFATGTDVIQFDRDGRISSVTAFLDRAPAGFDAEAHR</sequence>
<name>A0ABP5US57_9ACTN</name>
<comment type="caution">
    <text evidence="2">The sequence shown here is derived from an EMBL/GenBank/DDBJ whole genome shotgun (WGS) entry which is preliminary data.</text>
</comment>
<feature type="domain" description="SnoaL-like" evidence="1">
    <location>
        <begin position="27"/>
        <end position="128"/>
    </location>
</feature>
<dbReference type="Pfam" id="PF12680">
    <property type="entry name" value="SnoaL_2"/>
    <property type="match status" value="1"/>
</dbReference>
<dbReference type="SUPFAM" id="SSF54427">
    <property type="entry name" value="NTF2-like"/>
    <property type="match status" value="1"/>
</dbReference>
<gene>
    <name evidence="2" type="ORF">GCM10010255_12460</name>
</gene>
<proteinExistence type="predicted"/>
<reference evidence="3" key="1">
    <citation type="journal article" date="2019" name="Int. J. Syst. Evol. Microbiol.">
        <title>The Global Catalogue of Microorganisms (GCM) 10K type strain sequencing project: providing services to taxonomists for standard genome sequencing and annotation.</title>
        <authorList>
            <consortium name="The Broad Institute Genomics Platform"/>
            <consortium name="The Broad Institute Genome Sequencing Center for Infectious Disease"/>
            <person name="Wu L."/>
            <person name="Ma J."/>
        </authorList>
    </citation>
    <scope>NUCLEOTIDE SEQUENCE [LARGE SCALE GENOMIC DNA]</scope>
    <source>
        <strain evidence="3">JCM 4358</strain>
    </source>
</reference>
<evidence type="ECO:0000313" key="3">
    <source>
        <dbReference type="Proteomes" id="UP001499986"/>
    </source>
</evidence>
<accession>A0ABP5US57</accession>
<dbReference type="EMBL" id="BAAASE010000001">
    <property type="protein sequence ID" value="GAA2386580.1"/>
    <property type="molecule type" value="Genomic_DNA"/>
</dbReference>
<evidence type="ECO:0000259" key="1">
    <source>
        <dbReference type="Pfam" id="PF12680"/>
    </source>
</evidence>
<protein>
    <recommendedName>
        <fullName evidence="1">SnoaL-like domain-containing protein</fullName>
    </recommendedName>
</protein>
<dbReference type="Proteomes" id="UP001499986">
    <property type="component" value="Unassembled WGS sequence"/>
</dbReference>
<dbReference type="Gene3D" id="3.10.450.50">
    <property type="match status" value="1"/>
</dbReference>
<evidence type="ECO:0000313" key="2">
    <source>
        <dbReference type="EMBL" id="GAA2386580.1"/>
    </source>
</evidence>
<organism evidence="2 3">
    <name type="scientific">Streptomyces coeruleofuscus</name>
    <dbReference type="NCBI Taxonomy" id="66879"/>
    <lineage>
        <taxon>Bacteria</taxon>
        <taxon>Bacillati</taxon>
        <taxon>Actinomycetota</taxon>
        <taxon>Actinomycetes</taxon>
        <taxon>Kitasatosporales</taxon>
        <taxon>Streptomycetaceae</taxon>
        <taxon>Streptomyces</taxon>
    </lineage>
</organism>
<dbReference type="RefSeq" id="WP_346137720.1">
    <property type="nucleotide sequence ID" value="NZ_BAAASE010000001.1"/>
</dbReference>